<protein>
    <recommendedName>
        <fullName evidence="1">AB hydrolase-1 domain-containing protein</fullName>
    </recommendedName>
</protein>
<dbReference type="AlphaFoldDB" id="W2SD80"/>
<dbReference type="HOGENOM" id="CLU_020336_4_0_1"/>
<evidence type="ECO:0000259" key="1">
    <source>
        <dbReference type="Pfam" id="PF00561"/>
    </source>
</evidence>
<gene>
    <name evidence="2" type="ORF">HMPREF1541_00765</name>
</gene>
<dbReference type="Gene3D" id="3.40.50.1820">
    <property type="entry name" value="alpha/beta hydrolase"/>
    <property type="match status" value="1"/>
</dbReference>
<dbReference type="RefSeq" id="XP_008711292.1">
    <property type="nucleotide sequence ID" value="XM_008713070.1"/>
</dbReference>
<dbReference type="eggNOG" id="ENOG502SD7I">
    <property type="taxonomic scope" value="Eukaryota"/>
</dbReference>
<dbReference type="GO" id="GO:0016020">
    <property type="term" value="C:membrane"/>
    <property type="evidence" value="ECO:0007669"/>
    <property type="project" value="TreeGrafter"/>
</dbReference>
<dbReference type="GO" id="GO:0046464">
    <property type="term" value="P:acylglycerol catabolic process"/>
    <property type="evidence" value="ECO:0007669"/>
    <property type="project" value="TreeGrafter"/>
</dbReference>
<dbReference type="GO" id="GO:0047372">
    <property type="term" value="F:monoacylglycerol lipase activity"/>
    <property type="evidence" value="ECO:0007669"/>
    <property type="project" value="TreeGrafter"/>
</dbReference>
<dbReference type="PANTHER" id="PTHR43798:SF5">
    <property type="entry name" value="MONOACYLGLYCEROL LIPASE ABHD6"/>
    <property type="match status" value="1"/>
</dbReference>
<feature type="domain" description="AB hydrolase-1" evidence="1">
    <location>
        <begin position="41"/>
        <end position="280"/>
    </location>
</feature>
<dbReference type="InterPro" id="IPR050266">
    <property type="entry name" value="AB_hydrolase_sf"/>
</dbReference>
<dbReference type="PANTHER" id="PTHR43798">
    <property type="entry name" value="MONOACYLGLYCEROL LIPASE"/>
    <property type="match status" value="1"/>
</dbReference>
<dbReference type="InterPro" id="IPR000073">
    <property type="entry name" value="AB_hydrolase_1"/>
</dbReference>
<dbReference type="OrthoDB" id="8119704at2759"/>
<dbReference type="Pfam" id="PF00561">
    <property type="entry name" value="Abhydrolase_1"/>
    <property type="match status" value="1"/>
</dbReference>
<dbReference type="Proteomes" id="UP000030752">
    <property type="component" value="Unassembled WGS sequence"/>
</dbReference>
<name>W2SD80_CYPE1</name>
<dbReference type="InParanoid" id="W2SD80"/>
<keyword evidence="3" id="KW-1185">Reference proteome</keyword>
<evidence type="ECO:0000313" key="2">
    <source>
        <dbReference type="EMBL" id="ETN46580.1"/>
    </source>
</evidence>
<sequence length="306" mass="34097">MTTAQTAITQYVTASSGIRYAFRRLGPDAGVPLVMHIHYRANMDLWDPLLLNTLAACRPVIIFDSKGVGRTDGLVPESYQGWADAVIDLVAALGHKEIDLLGFSMGGRAVQLVPLTGPGLVRRLICAGTDAVYPPREQVPGTLWPREPGPPTHVKALSEAVSVDEGKRALCYSFFYNNDHGQAEFDAYWKRVSERTAEPVNLKLLDKEGGGKRQWQAARDALAPNPAYQFDKLSHIKIPVLVANGDDDLLIPSYRSWELYKTFENAQLIMYPKAGHGFLWQYAELFGHHVNRFLDGAEFDRCKSRL</sequence>
<dbReference type="InterPro" id="IPR029058">
    <property type="entry name" value="AB_hydrolase_fold"/>
</dbReference>
<evidence type="ECO:0000313" key="3">
    <source>
        <dbReference type="Proteomes" id="UP000030752"/>
    </source>
</evidence>
<proteinExistence type="predicted"/>
<dbReference type="EMBL" id="KB822711">
    <property type="protein sequence ID" value="ETN46580.1"/>
    <property type="molecule type" value="Genomic_DNA"/>
</dbReference>
<dbReference type="GeneID" id="19968104"/>
<dbReference type="VEuPathDB" id="FungiDB:HMPREF1541_00765"/>
<accession>W2SD80</accession>
<organism evidence="2 3">
    <name type="scientific">Cyphellophora europaea (strain CBS 101466)</name>
    <name type="common">Phialophora europaea</name>
    <dbReference type="NCBI Taxonomy" id="1220924"/>
    <lineage>
        <taxon>Eukaryota</taxon>
        <taxon>Fungi</taxon>
        <taxon>Dikarya</taxon>
        <taxon>Ascomycota</taxon>
        <taxon>Pezizomycotina</taxon>
        <taxon>Eurotiomycetes</taxon>
        <taxon>Chaetothyriomycetidae</taxon>
        <taxon>Chaetothyriales</taxon>
        <taxon>Cyphellophoraceae</taxon>
        <taxon>Cyphellophora</taxon>
    </lineage>
</organism>
<reference evidence="2 3" key="1">
    <citation type="submission" date="2013-03" db="EMBL/GenBank/DDBJ databases">
        <title>The Genome Sequence of Phialophora europaea CBS 101466.</title>
        <authorList>
            <consortium name="The Broad Institute Genomics Platform"/>
            <person name="Cuomo C."/>
            <person name="de Hoog S."/>
            <person name="Gorbushina A."/>
            <person name="Walker B."/>
            <person name="Young S.K."/>
            <person name="Zeng Q."/>
            <person name="Gargeya S."/>
            <person name="Fitzgerald M."/>
            <person name="Haas B."/>
            <person name="Abouelleil A."/>
            <person name="Allen A.W."/>
            <person name="Alvarado L."/>
            <person name="Arachchi H.M."/>
            <person name="Berlin A.M."/>
            <person name="Chapman S.B."/>
            <person name="Gainer-Dewar J."/>
            <person name="Goldberg J."/>
            <person name="Griggs A."/>
            <person name="Gujja S."/>
            <person name="Hansen M."/>
            <person name="Howarth C."/>
            <person name="Imamovic A."/>
            <person name="Ireland A."/>
            <person name="Larimer J."/>
            <person name="McCowan C."/>
            <person name="Murphy C."/>
            <person name="Pearson M."/>
            <person name="Poon T.W."/>
            <person name="Priest M."/>
            <person name="Roberts A."/>
            <person name="Saif S."/>
            <person name="Shea T."/>
            <person name="Sisk P."/>
            <person name="Sykes S."/>
            <person name="Wortman J."/>
            <person name="Nusbaum C."/>
            <person name="Birren B."/>
        </authorList>
    </citation>
    <scope>NUCLEOTIDE SEQUENCE [LARGE SCALE GENOMIC DNA]</scope>
    <source>
        <strain evidence="2 3">CBS 101466</strain>
    </source>
</reference>
<dbReference type="SUPFAM" id="SSF53474">
    <property type="entry name" value="alpha/beta-Hydrolases"/>
    <property type="match status" value="1"/>
</dbReference>